<dbReference type="EMBL" id="AUSU01001807">
    <property type="protein sequence ID" value="EPS70144.1"/>
    <property type="molecule type" value="Genomic_DNA"/>
</dbReference>
<dbReference type="GO" id="GO:0004523">
    <property type="term" value="F:RNA-DNA hybrid ribonuclease activity"/>
    <property type="evidence" value="ECO:0007669"/>
    <property type="project" value="InterPro"/>
</dbReference>
<evidence type="ECO:0000259" key="1">
    <source>
        <dbReference type="Pfam" id="PF13456"/>
    </source>
</evidence>
<evidence type="ECO:0000313" key="3">
    <source>
        <dbReference type="Proteomes" id="UP000015453"/>
    </source>
</evidence>
<dbReference type="CDD" id="cd06222">
    <property type="entry name" value="RNase_H_like"/>
    <property type="match status" value="1"/>
</dbReference>
<sequence length="82" mass="8906">WEPPLNGSYKVNVDSGRAGNRTVWAGILRDCRGTCIGWFTKSMSPFLEPEHGEYLAARAGLQFAAFLGLSSVTLESDCLALV</sequence>
<organism evidence="2 3">
    <name type="scientific">Genlisea aurea</name>
    <dbReference type="NCBI Taxonomy" id="192259"/>
    <lineage>
        <taxon>Eukaryota</taxon>
        <taxon>Viridiplantae</taxon>
        <taxon>Streptophyta</taxon>
        <taxon>Embryophyta</taxon>
        <taxon>Tracheophyta</taxon>
        <taxon>Spermatophyta</taxon>
        <taxon>Magnoliopsida</taxon>
        <taxon>eudicotyledons</taxon>
        <taxon>Gunneridae</taxon>
        <taxon>Pentapetalae</taxon>
        <taxon>asterids</taxon>
        <taxon>lamiids</taxon>
        <taxon>Lamiales</taxon>
        <taxon>Lentibulariaceae</taxon>
        <taxon>Genlisea</taxon>
    </lineage>
</organism>
<dbReference type="InterPro" id="IPR052929">
    <property type="entry name" value="RNase_H-like_EbsB-rel"/>
</dbReference>
<accession>S8CSA8</accession>
<dbReference type="Pfam" id="PF13456">
    <property type="entry name" value="RVT_3"/>
    <property type="match status" value="1"/>
</dbReference>
<dbReference type="GO" id="GO:0003676">
    <property type="term" value="F:nucleic acid binding"/>
    <property type="evidence" value="ECO:0007669"/>
    <property type="project" value="InterPro"/>
</dbReference>
<feature type="non-terminal residue" evidence="2">
    <location>
        <position position="82"/>
    </location>
</feature>
<keyword evidence="3" id="KW-1185">Reference proteome</keyword>
<dbReference type="PANTHER" id="PTHR47074">
    <property type="entry name" value="BNAC02G40300D PROTEIN"/>
    <property type="match status" value="1"/>
</dbReference>
<dbReference type="AlphaFoldDB" id="S8CSA8"/>
<name>S8CSA8_9LAMI</name>
<gene>
    <name evidence="2" type="ORF">M569_04621</name>
</gene>
<evidence type="ECO:0000313" key="2">
    <source>
        <dbReference type="EMBL" id="EPS70144.1"/>
    </source>
</evidence>
<feature type="domain" description="RNase H type-1" evidence="1">
    <location>
        <begin position="20"/>
        <end position="82"/>
    </location>
</feature>
<protein>
    <recommendedName>
        <fullName evidence="1">RNase H type-1 domain-containing protein</fullName>
    </recommendedName>
</protein>
<dbReference type="InterPro" id="IPR044730">
    <property type="entry name" value="RNase_H-like_dom_plant"/>
</dbReference>
<proteinExistence type="predicted"/>
<feature type="non-terminal residue" evidence="2">
    <location>
        <position position="1"/>
    </location>
</feature>
<dbReference type="OrthoDB" id="1906820at2759"/>
<comment type="caution">
    <text evidence="2">The sequence shown here is derived from an EMBL/GenBank/DDBJ whole genome shotgun (WGS) entry which is preliminary data.</text>
</comment>
<dbReference type="PANTHER" id="PTHR47074:SF11">
    <property type="entry name" value="REVERSE TRANSCRIPTASE-LIKE PROTEIN"/>
    <property type="match status" value="1"/>
</dbReference>
<dbReference type="Proteomes" id="UP000015453">
    <property type="component" value="Unassembled WGS sequence"/>
</dbReference>
<dbReference type="InterPro" id="IPR002156">
    <property type="entry name" value="RNaseH_domain"/>
</dbReference>
<reference evidence="2 3" key="1">
    <citation type="journal article" date="2013" name="BMC Genomics">
        <title>The miniature genome of a carnivorous plant Genlisea aurea contains a low number of genes and short non-coding sequences.</title>
        <authorList>
            <person name="Leushkin E.V."/>
            <person name="Sutormin R.A."/>
            <person name="Nabieva E.R."/>
            <person name="Penin A.A."/>
            <person name="Kondrashov A.S."/>
            <person name="Logacheva M.D."/>
        </authorList>
    </citation>
    <scope>NUCLEOTIDE SEQUENCE [LARGE SCALE GENOMIC DNA]</scope>
</reference>